<keyword evidence="2" id="KW-1185">Reference proteome</keyword>
<organism evidence="1 2">
    <name type="scientific">Brochothrix campestris FSL F6-1037</name>
    <dbReference type="NCBI Taxonomy" id="1265861"/>
    <lineage>
        <taxon>Bacteria</taxon>
        <taxon>Bacillati</taxon>
        <taxon>Bacillota</taxon>
        <taxon>Bacilli</taxon>
        <taxon>Bacillales</taxon>
        <taxon>Listeriaceae</taxon>
        <taxon>Brochothrix</taxon>
    </lineage>
</organism>
<proteinExistence type="predicted"/>
<evidence type="ECO:0000313" key="2">
    <source>
        <dbReference type="Proteomes" id="UP000019243"/>
    </source>
</evidence>
<gene>
    <name evidence="1" type="ORF">BCAMP_03335</name>
</gene>
<dbReference type="AlphaFoldDB" id="W7CX83"/>
<name>W7CX83_9LIST</name>
<accession>W7CX83</accession>
<reference evidence="1 2" key="1">
    <citation type="submission" date="2012-12" db="EMBL/GenBank/DDBJ databases">
        <title>Novel taxa of Listeriaceae from agricultural environments in the United States.</title>
        <authorList>
            <person name="den Bakker H.C."/>
            <person name="Allred A."/>
            <person name="Warchocki S."/>
            <person name="Wright E.M."/>
            <person name="Burrell A."/>
            <person name="Nightingale K.K."/>
            <person name="Kephart D."/>
            <person name="Wiedmann M."/>
        </authorList>
    </citation>
    <scope>NUCLEOTIDE SEQUENCE [LARGE SCALE GENOMIC DNA]</scope>
    <source>
        <strain evidence="1 2">FSL F6-1037</strain>
    </source>
</reference>
<protein>
    <submittedName>
        <fullName evidence="1">Bacterial regulatory helix-turn-helix s, AraC family protein</fullName>
    </submittedName>
</protein>
<comment type="caution">
    <text evidence="1">The sequence shown here is derived from an EMBL/GenBank/DDBJ whole genome shotgun (WGS) entry which is preliminary data.</text>
</comment>
<dbReference type="STRING" id="1265861.BCAMP_03335"/>
<dbReference type="Proteomes" id="UP000019243">
    <property type="component" value="Unassembled WGS sequence"/>
</dbReference>
<dbReference type="EMBL" id="AODH01000011">
    <property type="protein sequence ID" value="EUJ41582.1"/>
    <property type="molecule type" value="Genomic_DNA"/>
</dbReference>
<evidence type="ECO:0000313" key="1">
    <source>
        <dbReference type="EMBL" id="EUJ41582.1"/>
    </source>
</evidence>
<sequence>MKLDVLELNASIVTQLHRSGIRYVAVDNIVDNFIFVDDITIDYQRIDQRLRQLCAAGFIPYFQWQVSDWQSYQSAKVKLTFATMMEQFAYHLQRVHPLTAQWVFEFRCFNEQADSSALIQALVDSVRYFKPIGEVLLHFPRFPGQEEPQTTKEKTIKVIDDFSAVRDLPYEAALRLISARSIIEKIAEMSNSHGQQLVLQQLRAADNDAYFAKLTELTMANYMIWYCFNHLQQHELYYLPVSLDGQPLYRDFPRELSRKMALAYPDGRFKLNTHTYTLLNKLFETVVYRDQQCIVTKKK</sequence>
<dbReference type="OrthoDB" id="9776971at2"/>
<dbReference type="RefSeq" id="WP_035313540.1">
    <property type="nucleotide sequence ID" value="NZ_AODH01000011.1"/>
</dbReference>